<dbReference type="VEuPathDB" id="FungiDB:BD410DRAFT_805948"/>
<evidence type="ECO:0000313" key="2">
    <source>
        <dbReference type="Proteomes" id="UP000294933"/>
    </source>
</evidence>
<keyword evidence="2" id="KW-1185">Reference proteome</keyword>
<dbReference type="EMBL" id="ML170199">
    <property type="protein sequence ID" value="TDL19168.1"/>
    <property type="molecule type" value="Genomic_DNA"/>
</dbReference>
<reference evidence="1 2" key="1">
    <citation type="submission" date="2018-06" db="EMBL/GenBank/DDBJ databases">
        <title>A transcriptomic atlas of mushroom development highlights an independent origin of complex multicellularity.</title>
        <authorList>
            <consortium name="DOE Joint Genome Institute"/>
            <person name="Krizsan K."/>
            <person name="Almasi E."/>
            <person name="Merenyi Z."/>
            <person name="Sahu N."/>
            <person name="Viragh M."/>
            <person name="Koszo T."/>
            <person name="Mondo S."/>
            <person name="Kiss B."/>
            <person name="Balint B."/>
            <person name="Kues U."/>
            <person name="Barry K."/>
            <person name="Hegedus J.C."/>
            <person name="Henrissat B."/>
            <person name="Johnson J."/>
            <person name="Lipzen A."/>
            <person name="Ohm R."/>
            <person name="Nagy I."/>
            <person name="Pangilinan J."/>
            <person name="Yan J."/>
            <person name="Xiong Y."/>
            <person name="Grigoriev I.V."/>
            <person name="Hibbett D.S."/>
            <person name="Nagy L.G."/>
        </authorList>
    </citation>
    <scope>NUCLEOTIDE SEQUENCE [LARGE SCALE GENOMIC DNA]</scope>
    <source>
        <strain evidence="1 2">SZMC22713</strain>
    </source>
</reference>
<dbReference type="AlphaFoldDB" id="A0A4Y7PVV6"/>
<proteinExistence type="predicted"/>
<sequence length="161" mass="18377">MSNLSQNHGNPSRPLDDHNSQANKLYLYAGTDSEAQEIRHFTIRWSNYSNHETETEGFCSCGLYYIQHGGSADATPKKHFTVDWIGIIDAHDKDEMAEVEWNPTNLRKVVDAYKTYESHLLAKFVAPTSLLRLNDSKMTSNLQDMINELEKGGFRANLLRK</sequence>
<organism evidence="1 2">
    <name type="scientific">Rickenella mellea</name>
    <dbReference type="NCBI Taxonomy" id="50990"/>
    <lineage>
        <taxon>Eukaryota</taxon>
        <taxon>Fungi</taxon>
        <taxon>Dikarya</taxon>
        <taxon>Basidiomycota</taxon>
        <taxon>Agaricomycotina</taxon>
        <taxon>Agaricomycetes</taxon>
        <taxon>Hymenochaetales</taxon>
        <taxon>Rickenellaceae</taxon>
        <taxon>Rickenella</taxon>
    </lineage>
</organism>
<accession>A0A4Y7PVV6</accession>
<protein>
    <submittedName>
        <fullName evidence="1">Uncharacterized protein</fullName>
    </submittedName>
</protein>
<name>A0A4Y7PVV6_9AGAM</name>
<gene>
    <name evidence="1" type="ORF">BD410DRAFT_805948</name>
</gene>
<evidence type="ECO:0000313" key="1">
    <source>
        <dbReference type="EMBL" id="TDL19168.1"/>
    </source>
</evidence>
<dbReference type="Proteomes" id="UP000294933">
    <property type="component" value="Unassembled WGS sequence"/>
</dbReference>